<evidence type="ECO:0000259" key="1">
    <source>
        <dbReference type="Pfam" id="PF24722"/>
    </source>
</evidence>
<dbReference type="RefSeq" id="WP_129185995.1">
    <property type="nucleotide sequence ID" value="NZ_JAGIOG010000001.1"/>
</dbReference>
<dbReference type="InterPro" id="IPR056091">
    <property type="entry name" value="DUF7674"/>
</dbReference>
<dbReference type="AlphaFoldDB" id="A0A641AKZ9"/>
<protein>
    <recommendedName>
        <fullName evidence="1">DUF7674 domain-containing protein</fullName>
    </recommendedName>
</protein>
<proteinExistence type="predicted"/>
<organism evidence="2 3">
    <name type="scientific">Aeromicrobium fastidiosum</name>
    <dbReference type="NCBI Taxonomy" id="52699"/>
    <lineage>
        <taxon>Bacteria</taxon>
        <taxon>Bacillati</taxon>
        <taxon>Actinomycetota</taxon>
        <taxon>Actinomycetes</taxon>
        <taxon>Propionibacteriales</taxon>
        <taxon>Nocardioidaceae</taxon>
        <taxon>Aeromicrobium</taxon>
    </lineage>
</organism>
<dbReference type="Pfam" id="PF24722">
    <property type="entry name" value="DUF7674"/>
    <property type="match status" value="1"/>
</dbReference>
<evidence type="ECO:0000313" key="3">
    <source>
        <dbReference type="Proteomes" id="UP001515100"/>
    </source>
</evidence>
<dbReference type="Proteomes" id="UP001515100">
    <property type="component" value="Unassembled WGS sequence"/>
</dbReference>
<comment type="caution">
    <text evidence="2">The sequence shown here is derived from an EMBL/GenBank/DDBJ whole genome shotgun (WGS) entry which is preliminary data.</text>
</comment>
<dbReference type="EMBL" id="SDPP02000003">
    <property type="protein sequence ID" value="KAA1376366.1"/>
    <property type="molecule type" value="Genomic_DNA"/>
</dbReference>
<gene>
    <name evidence="2" type="ORF">ESP62_013105</name>
</gene>
<evidence type="ECO:0000313" key="2">
    <source>
        <dbReference type="EMBL" id="KAA1376366.1"/>
    </source>
</evidence>
<reference evidence="2" key="1">
    <citation type="submission" date="2019-09" db="EMBL/GenBank/DDBJ databases">
        <authorList>
            <person name="Li J."/>
        </authorList>
    </citation>
    <scope>NUCLEOTIDE SEQUENCE [LARGE SCALE GENOMIC DNA]</scope>
    <source>
        <strain evidence="2">NRBC 14897</strain>
    </source>
</reference>
<keyword evidence="3" id="KW-1185">Reference proteome</keyword>
<sequence length="171" mass="19488">MARIIEVAPETADIDLRIRQQWTEPAVMPFCGELASFVAEAALRGDTELALRIMDELEAGLASGDGYAGTCVSIGFLEPQYDRGEDGEAWPPAESLGFRTEEMAAFVDSWPKHVRAELRRQMAYEAKAERRERRLWGPPQPDGSWRPTYRWKLRHPILWWKMRHAGISFAG</sequence>
<accession>A0A641AKZ9</accession>
<feature type="domain" description="DUF7674" evidence="1">
    <location>
        <begin position="2"/>
        <end position="93"/>
    </location>
</feature>
<dbReference type="OrthoDB" id="8410617at2"/>
<name>A0A641AKZ9_9ACTN</name>